<dbReference type="EMBL" id="CP036275">
    <property type="protein sequence ID" value="QDU37917.1"/>
    <property type="molecule type" value="Genomic_DNA"/>
</dbReference>
<keyword evidence="3" id="KW-1185">Reference proteome</keyword>
<proteinExistence type="predicted"/>
<accession>A0A517Z615</accession>
<protein>
    <recommendedName>
        <fullName evidence="4">Tetratricopeptide repeat protein</fullName>
    </recommendedName>
</protein>
<reference evidence="2 3" key="1">
    <citation type="submission" date="2019-02" db="EMBL/GenBank/DDBJ databases">
        <title>Deep-cultivation of Planctomycetes and their phenomic and genomic characterization uncovers novel biology.</title>
        <authorList>
            <person name="Wiegand S."/>
            <person name="Jogler M."/>
            <person name="Boedeker C."/>
            <person name="Pinto D."/>
            <person name="Vollmers J."/>
            <person name="Rivas-Marin E."/>
            <person name="Kohn T."/>
            <person name="Peeters S.H."/>
            <person name="Heuer A."/>
            <person name="Rast P."/>
            <person name="Oberbeckmann S."/>
            <person name="Bunk B."/>
            <person name="Jeske O."/>
            <person name="Meyerdierks A."/>
            <person name="Storesund J.E."/>
            <person name="Kallscheuer N."/>
            <person name="Luecker S."/>
            <person name="Lage O.M."/>
            <person name="Pohl T."/>
            <person name="Merkel B.J."/>
            <person name="Hornburger P."/>
            <person name="Mueller R.-W."/>
            <person name="Bruemmer F."/>
            <person name="Labrenz M."/>
            <person name="Spormann A.M."/>
            <person name="Op den Camp H."/>
            <person name="Overmann J."/>
            <person name="Amann R."/>
            <person name="Jetten M.S.M."/>
            <person name="Mascher T."/>
            <person name="Medema M.H."/>
            <person name="Devos D.P."/>
            <person name="Kaster A.-K."/>
            <person name="Ovreas L."/>
            <person name="Rohde M."/>
            <person name="Galperin M.Y."/>
            <person name="Jogler C."/>
        </authorList>
    </citation>
    <scope>NUCLEOTIDE SEQUENCE [LARGE SCALE GENOMIC DNA]</scope>
    <source>
        <strain evidence="2 3">Mal4</strain>
    </source>
</reference>
<dbReference type="SUPFAM" id="SSF48452">
    <property type="entry name" value="TPR-like"/>
    <property type="match status" value="1"/>
</dbReference>
<gene>
    <name evidence="2" type="ORF">Mal4_22360</name>
</gene>
<dbReference type="InterPro" id="IPR011990">
    <property type="entry name" value="TPR-like_helical_dom_sf"/>
</dbReference>
<evidence type="ECO:0008006" key="4">
    <source>
        <dbReference type="Google" id="ProtNLM"/>
    </source>
</evidence>
<dbReference type="KEGG" id="mri:Mal4_22360"/>
<feature type="signal peptide" evidence="1">
    <location>
        <begin position="1"/>
        <end position="39"/>
    </location>
</feature>
<dbReference type="AlphaFoldDB" id="A0A517Z615"/>
<keyword evidence="1" id="KW-0732">Signal</keyword>
<name>A0A517Z615_9PLAN</name>
<sequence precursor="true">MIARDTRPTGHWMPLTARCRSAALVGVCLFTFGVETASAADRVTIHPEGTSSAITLVGDVIDFNRRELKLQQKTGAGLRYIPADEILSVETYYSEAHRRAVREFAAGEIGLAESSFLAAYADEHRPWVQRELLAALVRCARRQGQLAVAAARFLQIIKSEPATRHWSAVPLIWAPEPVSADTRDAASVWLSHNTEAGRLIGASVLLQDPAHGAVAVREMKQLARQTDPVISSLARAQLWRLKLTPGKTTPNELRSWRDEIARMPADLRGGPYWVLAKAHELAGDYEQAAADWLWLPTVYNEDAVTTVHASLAAARALTRLGRRDEALTLYREVASRFAWSPLAGEARAAMRDAHETTDASSPAGG</sequence>
<dbReference type="Proteomes" id="UP000320496">
    <property type="component" value="Chromosome"/>
</dbReference>
<evidence type="ECO:0000313" key="3">
    <source>
        <dbReference type="Proteomes" id="UP000320496"/>
    </source>
</evidence>
<feature type="chain" id="PRO_5022216560" description="Tetratricopeptide repeat protein" evidence="1">
    <location>
        <begin position="40"/>
        <end position="365"/>
    </location>
</feature>
<organism evidence="2 3">
    <name type="scientific">Maioricimonas rarisocia</name>
    <dbReference type="NCBI Taxonomy" id="2528026"/>
    <lineage>
        <taxon>Bacteria</taxon>
        <taxon>Pseudomonadati</taxon>
        <taxon>Planctomycetota</taxon>
        <taxon>Planctomycetia</taxon>
        <taxon>Planctomycetales</taxon>
        <taxon>Planctomycetaceae</taxon>
        <taxon>Maioricimonas</taxon>
    </lineage>
</organism>
<evidence type="ECO:0000256" key="1">
    <source>
        <dbReference type="SAM" id="SignalP"/>
    </source>
</evidence>
<evidence type="ECO:0000313" key="2">
    <source>
        <dbReference type="EMBL" id="QDU37917.1"/>
    </source>
</evidence>
<dbReference type="Gene3D" id="1.25.40.10">
    <property type="entry name" value="Tetratricopeptide repeat domain"/>
    <property type="match status" value="1"/>
</dbReference>